<keyword evidence="2" id="KW-0472">Membrane</keyword>
<evidence type="ECO:0000256" key="4">
    <source>
        <dbReference type="SAM" id="SignalP"/>
    </source>
</evidence>
<organism evidence="6 7">
    <name type="scientific">Roseivirga thermotolerans</name>
    <dbReference type="NCBI Taxonomy" id="1758176"/>
    <lineage>
        <taxon>Bacteria</taxon>
        <taxon>Pseudomonadati</taxon>
        <taxon>Bacteroidota</taxon>
        <taxon>Cytophagia</taxon>
        <taxon>Cytophagales</taxon>
        <taxon>Roseivirgaceae</taxon>
        <taxon>Roseivirga</taxon>
    </lineage>
</organism>
<feature type="chain" id="PRO_5045912943" description="Secretin/TonB short N-terminal domain-containing protein" evidence="4">
    <location>
        <begin position="19"/>
        <end position="409"/>
    </location>
</feature>
<name>A0ABQ3I137_9BACT</name>
<dbReference type="RefSeq" id="WP_189628740.1">
    <property type="nucleotide sequence ID" value="NZ_BNAG01000001.1"/>
</dbReference>
<protein>
    <recommendedName>
        <fullName evidence="5">Secretin/TonB short N-terminal domain-containing protein</fullName>
    </recommendedName>
</protein>
<keyword evidence="1" id="KW-0813">Transport</keyword>
<evidence type="ECO:0000256" key="2">
    <source>
        <dbReference type="ARBA" id="ARBA00023136"/>
    </source>
</evidence>
<evidence type="ECO:0000259" key="5">
    <source>
        <dbReference type="SMART" id="SM00965"/>
    </source>
</evidence>
<dbReference type="EMBL" id="BNAG01000001">
    <property type="protein sequence ID" value="GHE54497.1"/>
    <property type="molecule type" value="Genomic_DNA"/>
</dbReference>
<comment type="caution">
    <text evidence="6">The sequence shown here is derived from an EMBL/GenBank/DDBJ whole genome shotgun (WGS) entry which is preliminary data.</text>
</comment>
<accession>A0ABQ3I137</accession>
<dbReference type="Proteomes" id="UP000658258">
    <property type="component" value="Unassembled WGS sequence"/>
</dbReference>
<sequence>MRSAALFLFLILSLNDIAAQSGSLLQRKVSVRYTNTSIEDILKSLETEDLSFVYSPEIFDVKRRVSINKQNTSLLEVLQTLFTGQEMEARTMQGQVLLRKKLPNREPVIKDTGKVAAIGQRQYFPKALQDSSVNRPKNPVEPDSVIYGLGTGQPVLPEQGRLFVQTTKYFTYQYPKPYKSAVFVVAGPQVLDFSPFVPKQKVFNTEENSVWDQMALQNKRNSKAKEKQEEALPKERKFRMSLASYVGYTEIDDRAGILTGGRVSYFFSPHFGMGVAGHGFQTVRQPDAQLGGNYMFTGGYGGLVFEYALFPHKPIHINIPLTIGAGGYEYSSRTTNPVANVESAEAFFVFEPGLELEINVTSFMRINIGASYRDVSGAGLFYSTNQQPIASATTLEGMNYGIALKFGWF</sequence>
<reference evidence="7" key="1">
    <citation type="journal article" date="2019" name="Int. J. Syst. Evol. Microbiol.">
        <title>The Global Catalogue of Microorganisms (GCM) 10K type strain sequencing project: providing services to taxonomists for standard genome sequencing and annotation.</title>
        <authorList>
            <consortium name="The Broad Institute Genomics Platform"/>
            <consortium name="The Broad Institute Genome Sequencing Center for Infectious Disease"/>
            <person name="Wu L."/>
            <person name="Ma J."/>
        </authorList>
    </citation>
    <scope>NUCLEOTIDE SEQUENCE [LARGE SCALE GENOMIC DNA]</scope>
    <source>
        <strain evidence="7">CGMCC 1.15111</strain>
    </source>
</reference>
<evidence type="ECO:0000256" key="1">
    <source>
        <dbReference type="ARBA" id="ARBA00022448"/>
    </source>
</evidence>
<dbReference type="InterPro" id="IPR011662">
    <property type="entry name" value="Secretin/TonB_short_N"/>
</dbReference>
<feature type="domain" description="Secretin/TonB short N-terminal" evidence="5">
    <location>
        <begin position="50"/>
        <end position="101"/>
    </location>
</feature>
<dbReference type="SMART" id="SM00965">
    <property type="entry name" value="STN"/>
    <property type="match status" value="1"/>
</dbReference>
<evidence type="ECO:0000313" key="7">
    <source>
        <dbReference type="Proteomes" id="UP000658258"/>
    </source>
</evidence>
<feature type="signal peptide" evidence="4">
    <location>
        <begin position="1"/>
        <end position="18"/>
    </location>
</feature>
<proteinExistence type="predicted"/>
<gene>
    <name evidence="6" type="ORF">GCM10011340_06400</name>
</gene>
<evidence type="ECO:0000256" key="3">
    <source>
        <dbReference type="ARBA" id="ARBA00023237"/>
    </source>
</evidence>
<evidence type="ECO:0000313" key="6">
    <source>
        <dbReference type="EMBL" id="GHE54497.1"/>
    </source>
</evidence>
<keyword evidence="4" id="KW-0732">Signal</keyword>
<keyword evidence="3" id="KW-0998">Cell outer membrane</keyword>
<keyword evidence="7" id="KW-1185">Reference proteome</keyword>